<dbReference type="EMBL" id="VXIT01000004">
    <property type="protein sequence ID" value="KAA6413240.1"/>
    <property type="molecule type" value="Genomic_DNA"/>
</dbReference>
<feature type="region of interest" description="Disordered" evidence="2">
    <location>
        <begin position="228"/>
        <end position="252"/>
    </location>
</feature>
<evidence type="ECO:0000313" key="4">
    <source>
        <dbReference type="Proteomes" id="UP000324767"/>
    </source>
</evidence>
<keyword evidence="1" id="KW-0175">Coiled coil</keyword>
<proteinExistence type="predicted"/>
<reference evidence="3 4" key="1">
    <citation type="submission" date="2019-09" db="EMBL/GenBank/DDBJ databases">
        <title>The hologenome of the rock-dwelling lichen Lasallia pustulata.</title>
        <authorList>
            <person name="Greshake Tzovaras B."/>
            <person name="Segers F."/>
            <person name="Bicker A."/>
            <person name="Dal Grande F."/>
            <person name="Otte J."/>
            <person name="Hankeln T."/>
            <person name="Schmitt I."/>
            <person name="Ebersberger I."/>
        </authorList>
    </citation>
    <scope>NUCLEOTIDE SEQUENCE [LARGE SCALE GENOMIC DNA]</scope>
    <source>
        <strain evidence="3">A1-1</strain>
    </source>
</reference>
<dbReference type="OrthoDB" id="3557539at2759"/>
<feature type="compositionally biased region" description="Polar residues" evidence="2">
    <location>
        <begin position="60"/>
        <end position="69"/>
    </location>
</feature>
<feature type="compositionally biased region" description="Low complexity" evidence="2">
    <location>
        <begin position="330"/>
        <end position="346"/>
    </location>
</feature>
<name>A0A5M8PUF3_9LECA</name>
<comment type="caution">
    <text evidence="3">The sequence shown here is derived from an EMBL/GenBank/DDBJ whole genome shotgun (WGS) entry which is preliminary data.</text>
</comment>
<organism evidence="3 4">
    <name type="scientific">Lasallia pustulata</name>
    <dbReference type="NCBI Taxonomy" id="136370"/>
    <lineage>
        <taxon>Eukaryota</taxon>
        <taxon>Fungi</taxon>
        <taxon>Dikarya</taxon>
        <taxon>Ascomycota</taxon>
        <taxon>Pezizomycotina</taxon>
        <taxon>Lecanoromycetes</taxon>
        <taxon>OSLEUM clade</taxon>
        <taxon>Umbilicariomycetidae</taxon>
        <taxon>Umbilicariales</taxon>
        <taxon>Umbilicariaceae</taxon>
        <taxon>Lasallia</taxon>
    </lineage>
</organism>
<feature type="compositionally biased region" description="Basic and acidic residues" evidence="2">
    <location>
        <begin position="137"/>
        <end position="154"/>
    </location>
</feature>
<protein>
    <submittedName>
        <fullName evidence="3">Uncharacterized protein</fullName>
    </submittedName>
</protein>
<feature type="region of interest" description="Disordered" evidence="2">
    <location>
        <begin position="292"/>
        <end position="359"/>
    </location>
</feature>
<evidence type="ECO:0000256" key="1">
    <source>
        <dbReference type="SAM" id="Coils"/>
    </source>
</evidence>
<feature type="region of interest" description="Disordered" evidence="2">
    <location>
        <begin position="103"/>
        <end position="189"/>
    </location>
</feature>
<feature type="compositionally biased region" description="Polar residues" evidence="2">
    <location>
        <begin position="161"/>
        <end position="172"/>
    </location>
</feature>
<feature type="compositionally biased region" description="Basic and acidic residues" evidence="2">
    <location>
        <begin position="1"/>
        <end position="15"/>
    </location>
</feature>
<evidence type="ECO:0000256" key="2">
    <source>
        <dbReference type="SAM" id="MobiDB-lite"/>
    </source>
</evidence>
<dbReference type="AlphaFoldDB" id="A0A5M8PUF3"/>
<feature type="compositionally biased region" description="Low complexity" evidence="2">
    <location>
        <begin position="37"/>
        <end position="46"/>
    </location>
</feature>
<feature type="compositionally biased region" description="Basic and acidic residues" evidence="2">
    <location>
        <begin position="295"/>
        <end position="305"/>
    </location>
</feature>
<gene>
    <name evidence="3" type="ORF">FRX48_02984</name>
</gene>
<feature type="compositionally biased region" description="Basic residues" evidence="2">
    <location>
        <begin position="228"/>
        <end position="237"/>
    </location>
</feature>
<feature type="region of interest" description="Disordered" evidence="2">
    <location>
        <begin position="1"/>
        <end position="71"/>
    </location>
</feature>
<accession>A0A5M8PUF3</accession>
<evidence type="ECO:0000313" key="3">
    <source>
        <dbReference type="EMBL" id="KAA6413240.1"/>
    </source>
</evidence>
<sequence>MRPEAQENINREPNRRTRNLPIRPIRRHFEPMDFPPQAQSSRQAAAVGGEAFTAERTIPLGSTNLNSTRARSDPPIETWAYKLYMQSHDVLTPQGYPAGGLFDNVGPYNSTESAQEPLRNRSPTHGHCSTIADDESERLPKARDQPNGKDRYGQEPENAETWENSDASSAYSSPPEPWTPFPTSYSEQQPEAEDYFTYGQKPNSEPLPRCTQTFNEGIQYSIPQWSRHRRRLPRPSFRRVTSQLRHLQRTDRQLRRERNHLLYEQALLQEQKEALRAEKRALRAEWRQLRKAQHAARDPWGRPQEDPYPNTSDDESIDNRSVRTPPGTPSPSESFSRPSSPSRDPSAAFEPRRNNTTPSASAALENYNQAWTSHAASPTSTPIPWPTASLLPYPLTVPPRPLPDALQPCHRNQNPNTSDVITHNTQAFFARAFNLRPRYADTGDVRTERRSGGFQLAGLEEADAELMGRMRAQVKRDVLRWHEDKRGRPRGVEEAWTRAVYAGVFAFREAIEGEVKRRGGERKHSQW</sequence>
<dbReference type="Proteomes" id="UP000324767">
    <property type="component" value="Unassembled WGS sequence"/>
</dbReference>
<feature type="coiled-coil region" evidence="1">
    <location>
        <begin position="265"/>
        <end position="292"/>
    </location>
</feature>